<organism evidence="9 10">
    <name type="scientific">Tuber aestivum</name>
    <name type="common">summer truffle</name>
    <dbReference type="NCBI Taxonomy" id="59557"/>
    <lineage>
        <taxon>Eukaryota</taxon>
        <taxon>Fungi</taxon>
        <taxon>Dikarya</taxon>
        <taxon>Ascomycota</taxon>
        <taxon>Pezizomycotina</taxon>
        <taxon>Pezizomycetes</taxon>
        <taxon>Pezizales</taxon>
        <taxon>Tuberaceae</taxon>
        <taxon>Tuber</taxon>
    </lineage>
</organism>
<feature type="domain" description="Intermembrane lipid transfer protein VPS13-like C-terminal" evidence="8">
    <location>
        <begin position="3134"/>
        <end position="3239"/>
    </location>
</feature>
<dbReference type="Pfam" id="PF12624">
    <property type="entry name" value="VPS13_N"/>
    <property type="match status" value="1"/>
</dbReference>
<dbReference type="InterPro" id="IPR009543">
    <property type="entry name" value="VPS13_VAB"/>
</dbReference>
<proteinExistence type="inferred from homology"/>
<dbReference type="PANTHER" id="PTHR16166">
    <property type="entry name" value="VACUOLAR PROTEIN SORTING-ASSOCIATED PROTEIN VPS13"/>
    <property type="match status" value="1"/>
</dbReference>
<sequence>MKMGELQIHKQNGAPQLAAPAPSSHNPSAVTSRRRHAKLNFTDSQFFLHLFLQSSHHFSSNKTSARLLIQLVPTAFTSALSSFNLSHYIPLKTSHTPALNTRQRGNSHQALDQMKLPLNVMEGHLGQLTLQIPWSNLKGRPVKVIIEDVYLLANPKADQEYDEEEEQRRKQAVKQEKLQNAELLQDRHPEGLSPEELQKNQSFTNSLVTKILDNLQITVKNIHIRYEDSLSTPGHPFSLGFTLEEFSAVSTNENWEPNFIQDNVSVTHKLAKLGSLAIYWNTDSEHFGGRLNTHATMVEDFKGLIASEANVPFGHQFVLKPVSGTGHIEINKTGRADVPKMIARMIFDEIGFILDEDQYRDALMMVDNFHFYLRHQKYKRYQPKGKSPKEDPRAWFLFAGNAVLSQIHKKNKKWSWDYFRERRDDRKRYIELFKQLKQQEQLPASETDELKDLERKLSYEDLRFYRSLVRNQLRKERALVKNSEHQQAQGWVSWIWGSSQKKEEEHSTVITDQQRKELYEAIDWDEKKAIAESIDLPRDSVKMQIEASLRTGSFTLKRDPHGEGTEILALLFDTFKSRVLQRPDSFYGELSLGGLRVYDGTTKGSLYPQIVRVKDVVPALGLEELDDDDENITMEPDPGGPFFQASFERNPLDESADSAVTMKMRSMEIIYNPVCVEEIYNFFKPPERHMESIGALMESAGATVEGIRQQTRAGLEFALEEHKTLNAKLDLQAPLIIVPESICEEMSNCLILDAGHVSLTSDLVKKADIRAIHSKQRLKYSQEDQEKLESLMYDKFSLKLESTQVLIGPSVEETKLQLRAKSDRKHLHIVDRININFTVDISILPKASNLSKFRMSGHLPVLHASLSDKKYKALMKIIDMAIPKLGQGSTNPEKLLRKPTQEWKSKSMPDQARPTPFQFSSKQELVLQDDSDGEDETDERFEEASDGMPNSSPTLNQRIFELKFTVGELRGSLFRADPDGKNPDKQLVLLVAEHFALDFYVRPFDMAAEVVLKSLNVEDLIDDDPSTTFKRIVTSDALQEQSNDNPLFLVKYVKVKRESPEFMTVYEAIETNVDVSISTINVVVTRKTVLTLLDFVITTFTNPGNNRARTAAKPLEDVTEDPRERVSDLSVSNDPPEADKIRVKINLDSIGLILNNDGIRLATLRLASADVGIFFMGKTMRIGARLGNFSLFDDINEGAEGNSPLRQLVTIQGDELADFRYETFDPEAIQSYPGYNSSIYLRSDSIKVNFVEEPFRKIIDFAVKFGKMQALFNAARQAAMNQASQMQENANQIHFDILVRTPILVFPRTNSVRHAERDLLTAYLGELYAQNNFVPLDSSGNSSIANKITAGIRKTRLTSDFYFNQGQREELELLDKLDISFAVTYLEHICNAERPDLEIKGSMSDLNLKLTQTQFKFLLELSRSIPTVFAGDPDEVIVEQLPPKSVGPAKKEIQHTSEELTQVVHLNPELGAASDTWTKVDMVFSVGSIALELFTADPDNPVGDLEAASLSRASLSNTNVKLRMISDGSIESELLIDSFDIRDSRLQETNKFRNIMSSTNDHGSQFMASVTISGGAERNFVALLTIDSPRVIFALDYIFALRIFVMSALETEEDPVVEASAESSESEDDLSERSTRLGLGSLSKTDRSSRSTDPRGPRPDDKVKETNEGISISFQVNVVDSQVILIANPGMSHSEAIVLSTKQILVSQQHALTLQVEEVGMFLCRMDKFDTSRLRILDDFAITGSMDNRSIGLNQSIQSIRIDVDPLVLRVSLRDILLATQIFNKASEMSSPSKGKLEIEGEAKRIGTSKVSGKSLKRRTASGKEPSTAAQGAKSFATARSWTSQGQQGSGRQPSSTIVKREELAANFAGMRVILIGDQHELPLLDLSLKHFNARVKDWSGQLDADTNIELFMNIYNFSKSAWEPLIEPWQLGFHMSRSVQPEKLSIDLYSRKMLELTITSQTIALASRASQFMQQNEDILTKPRGADSPYRIRNQTGFPLHVWAASDPLLGDSMAVKLEDGDQVPWRFEEWEKMRENLSPDGSSGIVGIKLENSGFESITEIPVNKEGETLYTLRPPKDNTLHRLLCEVHLGTDNVKYITFRSPLTIENNTQIPVEIGVLDIEGQNIVRVYKILPGESQPAPIEAAYHQSVVVRPDAGFGYNWSQDRLLWRTLLKKPTKCLNCNSEEGNNAPPFYFQMHATFSRNNPVTKSYPYMRIQLSAPLEVQNLLPYDFKFRIYDKYTGKEWTNFLRKGGLSPVHVIELSHLLLMSIEMQDTVYKASDFAIINSDSTEFDKETTLVVKDSQGLELRLQLHYFPIANSGGAFRAAVYSPYVILNKTGLTMMVKSKSLLQSAKVAAGQVQTSEESPLARAVPYMFSYPNDDRQNRAVLKVGDSIWSRPHSFEAIGNVADVALPSSTKETELHIGISVDEGEGKYKMTKTVTLAPRFILKSKLSETIQIREPGTGSNNIMTINPGELLPLHFLKASERKQLTLLFPGINNRWSSPFNISDLGSVHVKMHKANQRQSLIRIEILQEKATIFLHLSTEKRNWPFSLRNESSQEFTFYQADPNQDDDEEKESDFRPVYYKLPPRSIMPYAWDFPAAKSKELVLMVHNQKRHVRLAEIGNLVPFKVETGVIGEDGNPTKKIIEINVRADGPTQTLVLSNYRPSKSLYKPKANTSSSSVATSTGFEVKDEDSDVTFQVQIRLAGIGISLINRQLKELAYITFRDLEVKYNESSLLQTLNVLLKWIQIDNQLYGGLFPIILYPSVVPKTGKEMDVHPSLHASITRVKDDSYGVLYIKYATFLLQQMALEIDEDFIYALLDFSKIPGASWMEPDDGKLCDDDLDIPEPKTDSDGQDMYFELLNIQPAQLDISLLRTEVVNVEDKTSSRNPLLFILNVFTMAIGNITDAPVRLNSLMLENARVSMPVLARHLQTHYSTEFLYQIHKILGSADFLGNPVGLFNNISSGVLDIFYEPYNGFIMTDRPTEVGLGFAKGATSFVKKSVFGVSDSLSKFTGSMAKGLAAATLDKQFQDRRRISRARNRPKHALYGVTSGAGSLITSFASGVGGLAKKPLEGAEREGALGFFKGLGKGVVGLATKPAIGVFDLASNVTEGIRNTTTVFDAEGLDRVRLTRYIGQDGVVRPYSQREALGQFWLKQLDNGKFFDDEYIAHLELPEQDLVVMLTYSRIMLFKAKRLHCEWDLPLNELQTISMEKTGIALTLRGGRQGPFIPTREESSRKFLFKKIGLAVNSFNSTAAVS</sequence>
<keyword evidence="10" id="KW-1185">Reference proteome</keyword>
<dbReference type="Proteomes" id="UP001412239">
    <property type="component" value="Unassembled WGS sequence"/>
</dbReference>
<dbReference type="GO" id="GO:0007005">
    <property type="term" value="P:mitochondrion organization"/>
    <property type="evidence" value="ECO:0007669"/>
    <property type="project" value="TreeGrafter"/>
</dbReference>
<dbReference type="Pfam" id="PF25037">
    <property type="entry name" value="VPS13_C"/>
    <property type="match status" value="1"/>
</dbReference>
<dbReference type="GO" id="GO:0006869">
    <property type="term" value="P:lipid transport"/>
    <property type="evidence" value="ECO:0007669"/>
    <property type="project" value="UniProtKB-KW"/>
</dbReference>
<comment type="similarity">
    <text evidence="1">Belongs to the VPS13 family.</text>
</comment>
<dbReference type="InterPro" id="IPR026847">
    <property type="entry name" value="VPS13"/>
</dbReference>
<dbReference type="PIRSF" id="PIRSF037235">
    <property type="entry name" value="VPS13_fungi"/>
    <property type="match status" value="1"/>
</dbReference>
<evidence type="ECO:0000256" key="4">
    <source>
        <dbReference type="SAM" id="MobiDB-lite"/>
    </source>
</evidence>
<gene>
    <name evidence="9" type="ORF">GSTUAT00004060001</name>
</gene>
<dbReference type="InterPro" id="IPR056748">
    <property type="entry name" value="VPS13-like_C"/>
</dbReference>
<evidence type="ECO:0000259" key="7">
    <source>
        <dbReference type="Pfam" id="PF25036"/>
    </source>
</evidence>
<dbReference type="Pfam" id="PF25033">
    <property type="entry name" value="VPS13_M"/>
    <property type="match status" value="1"/>
</dbReference>
<dbReference type="Pfam" id="PF25036">
    <property type="entry name" value="VPS13_VAB"/>
    <property type="match status" value="1"/>
</dbReference>
<feature type="domain" description="VPS13-like middle region" evidence="6">
    <location>
        <begin position="1160"/>
        <end position="1963"/>
    </location>
</feature>
<evidence type="ECO:0000256" key="1">
    <source>
        <dbReference type="ARBA" id="ARBA00006545"/>
    </source>
</evidence>
<dbReference type="InterPro" id="IPR056747">
    <property type="entry name" value="VPS13-like_M"/>
</dbReference>
<reference evidence="9" key="1">
    <citation type="submission" date="2015-10" db="EMBL/GenBank/DDBJ databases">
        <authorList>
            <person name="Regsiter A."/>
            <person name="william w."/>
        </authorList>
    </citation>
    <scope>NUCLEOTIDE SEQUENCE</scope>
    <source>
        <strain evidence="9">Montdore</strain>
    </source>
</reference>
<feature type="compositionally biased region" description="Low complexity" evidence="4">
    <location>
        <begin position="1844"/>
        <end position="1856"/>
    </location>
</feature>
<evidence type="ECO:0008006" key="11">
    <source>
        <dbReference type="Google" id="ProtNLM"/>
    </source>
</evidence>
<dbReference type="InterPro" id="IPR017148">
    <property type="entry name" value="VPS13_fungi"/>
</dbReference>
<accession>A0A292PZ90</accession>
<feature type="compositionally biased region" description="Low complexity" evidence="4">
    <location>
        <begin position="18"/>
        <end position="29"/>
    </location>
</feature>
<dbReference type="EMBL" id="LN891011">
    <property type="protein sequence ID" value="CUS11803.1"/>
    <property type="molecule type" value="Genomic_DNA"/>
</dbReference>
<feature type="compositionally biased region" description="Acidic residues" evidence="4">
    <location>
        <begin position="927"/>
        <end position="945"/>
    </location>
</feature>
<feature type="compositionally biased region" description="Basic and acidic residues" evidence="4">
    <location>
        <begin position="1114"/>
        <end position="1127"/>
    </location>
</feature>
<feature type="compositionally biased region" description="Basic and acidic residues" evidence="4">
    <location>
        <begin position="1644"/>
        <end position="1666"/>
    </location>
</feature>
<evidence type="ECO:0000313" key="10">
    <source>
        <dbReference type="Proteomes" id="UP001412239"/>
    </source>
</evidence>
<dbReference type="GO" id="GO:0045053">
    <property type="term" value="P:protein retention in Golgi apparatus"/>
    <property type="evidence" value="ECO:0007669"/>
    <property type="project" value="TreeGrafter"/>
</dbReference>
<evidence type="ECO:0000256" key="2">
    <source>
        <dbReference type="ARBA" id="ARBA00022448"/>
    </source>
</evidence>
<dbReference type="GO" id="GO:0045324">
    <property type="term" value="P:late endosome to vacuole transport"/>
    <property type="evidence" value="ECO:0007669"/>
    <property type="project" value="TreeGrafter"/>
</dbReference>
<dbReference type="InterPro" id="IPR026854">
    <property type="entry name" value="VPS13_N"/>
</dbReference>
<keyword evidence="2" id="KW-0813">Transport</keyword>
<feature type="region of interest" description="Disordered" evidence="4">
    <location>
        <begin position="1107"/>
        <end position="1133"/>
    </location>
</feature>
<evidence type="ECO:0000259" key="6">
    <source>
        <dbReference type="Pfam" id="PF25033"/>
    </source>
</evidence>
<name>A0A292PZ90_9PEZI</name>
<evidence type="ECO:0000259" key="5">
    <source>
        <dbReference type="Pfam" id="PF12624"/>
    </source>
</evidence>
<protein>
    <recommendedName>
        <fullName evidence="11">Vacuolar protein sorting-associated protein</fullName>
    </recommendedName>
</protein>
<evidence type="ECO:0000256" key="3">
    <source>
        <dbReference type="ARBA" id="ARBA00023055"/>
    </source>
</evidence>
<feature type="region of interest" description="Disordered" evidence="4">
    <location>
        <begin position="1"/>
        <end position="34"/>
    </location>
</feature>
<feature type="region of interest" description="Disordered" evidence="4">
    <location>
        <begin position="1809"/>
        <end position="1857"/>
    </location>
</feature>
<feature type="region of interest" description="Disordered" evidence="4">
    <location>
        <begin position="1616"/>
        <end position="1666"/>
    </location>
</feature>
<feature type="region of interest" description="Disordered" evidence="4">
    <location>
        <begin position="899"/>
        <end position="954"/>
    </location>
</feature>
<evidence type="ECO:0000259" key="8">
    <source>
        <dbReference type="Pfam" id="PF25037"/>
    </source>
</evidence>
<keyword evidence="3" id="KW-0445">Lipid transport</keyword>
<dbReference type="PANTHER" id="PTHR16166:SF93">
    <property type="entry name" value="INTERMEMBRANE LIPID TRANSFER PROTEIN VPS13"/>
    <property type="match status" value="1"/>
</dbReference>
<dbReference type="GO" id="GO:0006623">
    <property type="term" value="P:protein targeting to vacuole"/>
    <property type="evidence" value="ECO:0007669"/>
    <property type="project" value="TreeGrafter"/>
</dbReference>
<evidence type="ECO:0000313" key="9">
    <source>
        <dbReference type="EMBL" id="CUS11803.1"/>
    </source>
</evidence>
<feature type="domain" description="Chorein N-terminal" evidence="5">
    <location>
        <begin position="109"/>
        <end position="924"/>
    </location>
</feature>
<feature type="domain" description="Vacuolar protein sorting-associated protein 13 VPS13 adaptor binding" evidence="7">
    <location>
        <begin position="2031"/>
        <end position="2606"/>
    </location>
</feature>